<keyword evidence="2" id="KW-1185">Reference proteome</keyword>
<sequence>MSNKPISQLSVSSTAGYDATIIIYTSAGTPYTLTPHVTYNKTQSFDLSGVGGLQDGDMFNVGVTTGRGAIAVDNTTTLTYNSASKFAGAYTVSGTAVAPTITFDGVQPI</sequence>
<organism evidence="1 2">
    <name type="scientific">Collybiopsis luxurians FD-317 M1</name>
    <dbReference type="NCBI Taxonomy" id="944289"/>
    <lineage>
        <taxon>Eukaryota</taxon>
        <taxon>Fungi</taxon>
        <taxon>Dikarya</taxon>
        <taxon>Basidiomycota</taxon>
        <taxon>Agaricomycotina</taxon>
        <taxon>Agaricomycetes</taxon>
        <taxon>Agaricomycetidae</taxon>
        <taxon>Agaricales</taxon>
        <taxon>Marasmiineae</taxon>
        <taxon>Omphalotaceae</taxon>
        <taxon>Collybiopsis</taxon>
        <taxon>Collybiopsis luxurians</taxon>
    </lineage>
</organism>
<evidence type="ECO:0000313" key="1">
    <source>
        <dbReference type="EMBL" id="KIK58806.1"/>
    </source>
</evidence>
<reference evidence="1 2" key="1">
    <citation type="submission" date="2014-04" db="EMBL/GenBank/DDBJ databases">
        <title>Evolutionary Origins and Diversification of the Mycorrhizal Mutualists.</title>
        <authorList>
            <consortium name="DOE Joint Genome Institute"/>
            <consortium name="Mycorrhizal Genomics Consortium"/>
            <person name="Kohler A."/>
            <person name="Kuo A."/>
            <person name="Nagy L.G."/>
            <person name="Floudas D."/>
            <person name="Copeland A."/>
            <person name="Barry K.W."/>
            <person name="Cichocki N."/>
            <person name="Veneault-Fourrey C."/>
            <person name="LaButti K."/>
            <person name="Lindquist E.A."/>
            <person name="Lipzen A."/>
            <person name="Lundell T."/>
            <person name="Morin E."/>
            <person name="Murat C."/>
            <person name="Riley R."/>
            <person name="Ohm R."/>
            <person name="Sun H."/>
            <person name="Tunlid A."/>
            <person name="Henrissat B."/>
            <person name="Grigoriev I.V."/>
            <person name="Hibbett D.S."/>
            <person name="Martin F."/>
        </authorList>
    </citation>
    <scope>NUCLEOTIDE SEQUENCE [LARGE SCALE GENOMIC DNA]</scope>
    <source>
        <strain evidence="1 2">FD-317 M1</strain>
    </source>
</reference>
<dbReference type="EMBL" id="KN834783">
    <property type="protein sequence ID" value="KIK58806.1"/>
    <property type="molecule type" value="Genomic_DNA"/>
</dbReference>
<accession>A0A0D0BTN8</accession>
<gene>
    <name evidence="1" type="ORF">GYMLUDRAFT_45102</name>
</gene>
<evidence type="ECO:0000313" key="2">
    <source>
        <dbReference type="Proteomes" id="UP000053593"/>
    </source>
</evidence>
<proteinExistence type="predicted"/>
<protein>
    <submittedName>
        <fullName evidence="1">Uncharacterized protein</fullName>
    </submittedName>
</protein>
<dbReference type="Proteomes" id="UP000053593">
    <property type="component" value="Unassembled WGS sequence"/>
</dbReference>
<name>A0A0D0BTN8_9AGAR</name>
<dbReference type="HOGENOM" id="CLU_169810_0_0_1"/>
<dbReference type="AlphaFoldDB" id="A0A0D0BTN8"/>